<dbReference type="PROSITE" id="PS51007">
    <property type="entry name" value="CYTC"/>
    <property type="match status" value="1"/>
</dbReference>
<evidence type="ECO:0000259" key="4">
    <source>
        <dbReference type="PROSITE" id="PS51007"/>
    </source>
</evidence>
<protein>
    <recommendedName>
        <fullName evidence="4">Cytochrome c domain-containing protein</fullName>
    </recommendedName>
</protein>
<feature type="domain" description="Cytochrome c" evidence="4">
    <location>
        <begin position="31"/>
        <end position="119"/>
    </location>
</feature>
<keyword evidence="2" id="KW-0479">Metal-binding</keyword>
<keyword evidence="1" id="KW-0349">Heme</keyword>
<dbReference type="Pfam" id="PF13442">
    <property type="entry name" value="Cytochrome_CBB3"/>
    <property type="match status" value="1"/>
</dbReference>
<reference evidence="5" key="1">
    <citation type="submission" date="2018-05" db="EMBL/GenBank/DDBJ databases">
        <authorList>
            <person name="Lanie J.A."/>
            <person name="Ng W.-L."/>
            <person name="Kazmierczak K.M."/>
            <person name="Andrzejewski T.M."/>
            <person name="Davidsen T.M."/>
            <person name="Wayne K.J."/>
            <person name="Tettelin H."/>
            <person name="Glass J.I."/>
            <person name="Rusch D."/>
            <person name="Podicherti R."/>
            <person name="Tsui H.-C.T."/>
            <person name="Winkler M.E."/>
        </authorList>
    </citation>
    <scope>NUCLEOTIDE SEQUENCE</scope>
</reference>
<evidence type="ECO:0000256" key="1">
    <source>
        <dbReference type="ARBA" id="ARBA00022617"/>
    </source>
</evidence>
<accession>A0A381UMW4</accession>
<keyword evidence="3" id="KW-0408">Iron</keyword>
<organism evidence="5">
    <name type="scientific">marine metagenome</name>
    <dbReference type="NCBI Taxonomy" id="408172"/>
    <lineage>
        <taxon>unclassified sequences</taxon>
        <taxon>metagenomes</taxon>
        <taxon>ecological metagenomes</taxon>
    </lineage>
</organism>
<name>A0A381UMW4_9ZZZZ</name>
<dbReference type="Gene3D" id="1.10.760.10">
    <property type="entry name" value="Cytochrome c-like domain"/>
    <property type="match status" value="1"/>
</dbReference>
<dbReference type="GO" id="GO:0046872">
    <property type="term" value="F:metal ion binding"/>
    <property type="evidence" value="ECO:0007669"/>
    <property type="project" value="UniProtKB-KW"/>
</dbReference>
<dbReference type="GO" id="GO:0009055">
    <property type="term" value="F:electron transfer activity"/>
    <property type="evidence" value="ECO:0007669"/>
    <property type="project" value="InterPro"/>
</dbReference>
<dbReference type="SUPFAM" id="SSF46626">
    <property type="entry name" value="Cytochrome c"/>
    <property type="match status" value="1"/>
</dbReference>
<dbReference type="InterPro" id="IPR009056">
    <property type="entry name" value="Cyt_c-like_dom"/>
</dbReference>
<sequence>MPSCKKIIRNTFGYLILALNTIAANHLAPTSEVTLGKKIYHDRCEVCHGSQGDGKTFAANALFPPPKNFTAGTTKKELTRGRMIRSVTRGRPSTAMMPWESVLSKQEIYSVVDYIRQVLMRLQK</sequence>
<evidence type="ECO:0000313" key="5">
    <source>
        <dbReference type="EMBL" id="SVA29489.1"/>
    </source>
</evidence>
<dbReference type="AlphaFoldDB" id="A0A381UMW4"/>
<evidence type="ECO:0000256" key="2">
    <source>
        <dbReference type="ARBA" id="ARBA00022723"/>
    </source>
</evidence>
<dbReference type="GO" id="GO:0020037">
    <property type="term" value="F:heme binding"/>
    <property type="evidence" value="ECO:0007669"/>
    <property type="project" value="InterPro"/>
</dbReference>
<dbReference type="InterPro" id="IPR036909">
    <property type="entry name" value="Cyt_c-like_dom_sf"/>
</dbReference>
<evidence type="ECO:0000256" key="3">
    <source>
        <dbReference type="ARBA" id="ARBA00023004"/>
    </source>
</evidence>
<dbReference type="EMBL" id="UINC01006763">
    <property type="protein sequence ID" value="SVA29489.1"/>
    <property type="molecule type" value="Genomic_DNA"/>
</dbReference>
<proteinExistence type="predicted"/>
<gene>
    <name evidence="5" type="ORF">METZ01_LOCUS82343</name>
</gene>